<dbReference type="EMBL" id="GGEC01028662">
    <property type="protein sequence ID" value="MBX09146.1"/>
    <property type="molecule type" value="Transcribed_RNA"/>
</dbReference>
<protein>
    <submittedName>
        <fullName evidence="1">Uncharacterized protein</fullName>
    </submittedName>
</protein>
<reference evidence="1" key="1">
    <citation type="submission" date="2018-02" db="EMBL/GenBank/DDBJ databases">
        <title>Rhizophora mucronata_Transcriptome.</title>
        <authorList>
            <person name="Meera S.P."/>
            <person name="Sreeshan A."/>
            <person name="Augustine A."/>
        </authorList>
    </citation>
    <scope>NUCLEOTIDE SEQUENCE</scope>
    <source>
        <tissue evidence="1">Leaf</tissue>
    </source>
</reference>
<evidence type="ECO:0000313" key="1">
    <source>
        <dbReference type="EMBL" id="MBX09146.1"/>
    </source>
</evidence>
<sequence>MFSLLSHFSFFCNSVEKLTSFMYNSN</sequence>
<name>A0A2P2KTU8_RHIMU</name>
<accession>A0A2P2KTU8</accession>
<proteinExistence type="predicted"/>
<dbReference type="AlphaFoldDB" id="A0A2P2KTU8"/>
<organism evidence="1">
    <name type="scientific">Rhizophora mucronata</name>
    <name type="common">Asiatic mangrove</name>
    <dbReference type="NCBI Taxonomy" id="61149"/>
    <lineage>
        <taxon>Eukaryota</taxon>
        <taxon>Viridiplantae</taxon>
        <taxon>Streptophyta</taxon>
        <taxon>Embryophyta</taxon>
        <taxon>Tracheophyta</taxon>
        <taxon>Spermatophyta</taxon>
        <taxon>Magnoliopsida</taxon>
        <taxon>eudicotyledons</taxon>
        <taxon>Gunneridae</taxon>
        <taxon>Pentapetalae</taxon>
        <taxon>rosids</taxon>
        <taxon>fabids</taxon>
        <taxon>Malpighiales</taxon>
        <taxon>Rhizophoraceae</taxon>
        <taxon>Rhizophora</taxon>
    </lineage>
</organism>